<dbReference type="Proteomes" id="UP000094094">
    <property type="component" value="Chromosome"/>
</dbReference>
<name>A0A1D7VV61_9ACTN</name>
<dbReference type="InterPro" id="IPR039569">
    <property type="entry name" value="FAS1-like_DH_region"/>
</dbReference>
<dbReference type="OrthoDB" id="5415111at2"/>
<dbReference type="SUPFAM" id="SSF54637">
    <property type="entry name" value="Thioesterase/thiol ester dehydrase-isomerase"/>
    <property type="match status" value="1"/>
</dbReference>
<dbReference type="KEGG" id="slc:SL103_34495"/>
<dbReference type="PIRSF" id="PIRSF018072">
    <property type="entry name" value="UCP018072"/>
    <property type="match status" value="1"/>
</dbReference>
<dbReference type="InterPro" id="IPR016709">
    <property type="entry name" value="HadA-like"/>
</dbReference>
<dbReference type="PANTHER" id="PTHR43437">
    <property type="entry name" value="HYDROXYACYL-THIOESTER DEHYDRATASE TYPE 2, MITOCHONDRIAL-RELATED"/>
    <property type="match status" value="1"/>
</dbReference>
<dbReference type="PANTHER" id="PTHR43437:SF3">
    <property type="entry name" value="HYDROXYACYL-THIOESTER DEHYDRATASE TYPE 2, MITOCHONDRIAL"/>
    <property type="match status" value="1"/>
</dbReference>
<dbReference type="InterPro" id="IPR050965">
    <property type="entry name" value="UPF0336/Enoyl-CoA_hydratase"/>
</dbReference>
<evidence type="ECO:0000313" key="3">
    <source>
        <dbReference type="Proteomes" id="UP000094094"/>
    </source>
</evidence>
<keyword evidence="3" id="KW-1185">Reference proteome</keyword>
<dbReference type="EMBL" id="CP017157">
    <property type="protein sequence ID" value="AOP50679.1"/>
    <property type="molecule type" value="Genomic_DNA"/>
</dbReference>
<dbReference type="CDD" id="cd03441">
    <property type="entry name" value="R_hydratase_like"/>
    <property type="match status" value="1"/>
</dbReference>
<dbReference type="GO" id="GO:0006633">
    <property type="term" value="P:fatty acid biosynthetic process"/>
    <property type="evidence" value="ECO:0007669"/>
    <property type="project" value="TreeGrafter"/>
</dbReference>
<reference evidence="2 3" key="1">
    <citation type="submission" date="2016-09" db="EMBL/GenBank/DDBJ databases">
        <title>Complete genome sequencing of Streptomyces lydicus 103 and metabolic pathways analysis of antibiotic biosynthesis.</title>
        <authorList>
            <person name="Jia N."/>
            <person name="Ding M.-Z."/>
            <person name="Gao F."/>
            <person name="Yuan Y.-J."/>
        </authorList>
    </citation>
    <scope>NUCLEOTIDE SEQUENCE [LARGE SCALE GENOMIC DNA]</scope>
    <source>
        <strain evidence="2 3">103</strain>
    </source>
</reference>
<proteinExistence type="predicted"/>
<dbReference type="GO" id="GO:0019171">
    <property type="term" value="F:(3R)-hydroxyacyl-[acyl-carrier-protein] dehydratase activity"/>
    <property type="evidence" value="ECO:0007669"/>
    <property type="project" value="TreeGrafter"/>
</dbReference>
<dbReference type="Gene3D" id="3.10.129.10">
    <property type="entry name" value="Hotdog Thioesterase"/>
    <property type="match status" value="1"/>
</dbReference>
<protein>
    <recommendedName>
        <fullName evidence="1">FAS1-like dehydratase domain-containing protein</fullName>
    </recommendedName>
</protein>
<dbReference type="RefSeq" id="WP_069572928.1">
    <property type="nucleotide sequence ID" value="NZ_CP017157.1"/>
</dbReference>
<evidence type="ECO:0000313" key="2">
    <source>
        <dbReference type="EMBL" id="AOP50679.1"/>
    </source>
</evidence>
<accession>A0A1D7VV61</accession>
<sequence>MPLNREFIGRSWRAAEIYEVSREKLRDFAVAIGETHPAYLDEEAAVKHGYRTVIAPPTFATTLWFRMGNWPMLVPEFGKQKDPVCVLGDQRVTHHRRIHAGDRLWFTTTVRDIRDIGRHELFEMEHQVTSEDGEPVCTVVDQMISRGSAAPKE</sequence>
<evidence type="ECO:0000259" key="1">
    <source>
        <dbReference type="Pfam" id="PF13452"/>
    </source>
</evidence>
<organism evidence="2 3">
    <name type="scientific">Streptomyces lydicus</name>
    <dbReference type="NCBI Taxonomy" id="47763"/>
    <lineage>
        <taxon>Bacteria</taxon>
        <taxon>Bacillati</taxon>
        <taxon>Actinomycetota</taxon>
        <taxon>Actinomycetes</taxon>
        <taxon>Kitasatosporales</taxon>
        <taxon>Streptomycetaceae</taxon>
        <taxon>Streptomyces</taxon>
    </lineage>
</organism>
<gene>
    <name evidence="2" type="ORF">SL103_34495</name>
</gene>
<dbReference type="InterPro" id="IPR029069">
    <property type="entry name" value="HotDog_dom_sf"/>
</dbReference>
<feature type="domain" description="FAS1-like dehydratase" evidence="1">
    <location>
        <begin position="7"/>
        <end position="138"/>
    </location>
</feature>
<dbReference type="AlphaFoldDB" id="A0A1D7VV61"/>
<dbReference type="Pfam" id="PF13452">
    <property type="entry name" value="FAS1_DH_region"/>
    <property type="match status" value="1"/>
</dbReference>